<name>A0A0E9UCU4_ANGAN</name>
<dbReference type="AlphaFoldDB" id="A0A0E9UCU4"/>
<dbReference type="EMBL" id="GBXM01044873">
    <property type="protein sequence ID" value="JAH63704.1"/>
    <property type="molecule type" value="Transcribed_RNA"/>
</dbReference>
<accession>A0A0E9UCU4</accession>
<organism evidence="1">
    <name type="scientific">Anguilla anguilla</name>
    <name type="common">European freshwater eel</name>
    <name type="synonym">Muraena anguilla</name>
    <dbReference type="NCBI Taxonomy" id="7936"/>
    <lineage>
        <taxon>Eukaryota</taxon>
        <taxon>Metazoa</taxon>
        <taxon>Chordata</taxon>
        <taxon>Craniata</taxon>
        <taxon>Vertebrata</taxon>
        <taxon>Euteleostomi</taxon>
        <taxon>Actinopterygii</taxon>
        <taxon>Neopterygii</taxon>
        <taxon>Teleostei</taxon>
        <taxon>Anguilliformes</taxon>
        <taxon>Anguillidae</taxon>
        <taxon>Anguilla</taxon>
    </lineage>
</organism>
<reference evidence="1" key="1">
    <citation type="submission" date="2014-11" db="EMBL/GenBank/DDBJ databases">
        <authorList>
            <person name="Amaro Gonzalez C."/>
        </authorList>
    </citation>
    <scope>NUCLEOTIDE SEQUENCE</scope>
</reference>
<evidence type="ECO:0000313" key="1">
    <source>
        <dbReference type="EMBL" id="JAH63704.1"/>
    </source>
</evidence>
<sequence length="22" mass="2474">MTMAKSDWIMPCSLKALYNVGN</sequence>
<proteinExistence type="predicted"/>
<reference evidence="1" key="2">
    <citation type="journal article" date="2015" name="Fish Shellfish Immunol.">
        <title>Early steps in the European eel (Anguilla anguilla)-Vibrio vulnificus interaction in the gills: Role of the RtxA13 toxin.</title>
        <authorList>
            <person name="Callol A."/>
            <person name="Pajuelo D."/>
            <person name="Ebbesson L."/>
            <person name="Teles M."/>
            <person name="MacKenzie S."/>
            <person name="Amaro C."/>
        </authorList>
    </citation>
    <scope>NUCLEOTIDE SEQUENCE</scope>
</reference>
<protein>
    <submittedName>
        <fullName evidence="1">Uncharacterized protein</fullName>
    </submittedName>
</protein>